<dbReference type="InterPro" id="IPR004360">
    <property type="entry name" value="Glyas_Fos-R_dOase_dom"/>
</dbReference>
<dbReference type="Proteomes" id="UP001318301">
    <property type="component" value="Unassembled WGS sequence"/>
</dbReference>
<dbReference type="PANTHER" id="PTHR36113">
    <property type="entry name" value="LYASE, PUTATIVE-RELATED-RELATED"/>
    <property type="match status" value="1"/>
</dbReference>
<gene>
    <name evidence="3" type="ORF">EWU23_09805</name>
</gene>
<dbReference type="Pfam" id="PF00903">
    <property type="entry name" value="Glyoxalase"/>
    <property type="match status" value="1"/>
</dbReference>
<sequence length="132" mass="15525">MQTKIPLIGIHHIAIICSNYAISKQFYTEILGFEIIREVYRKERDSYKLDLSFQGIYYLELFSFSETPARLSRPEACGLRHLAFEVSNLDETVHILGQKGLPCEEIRVDEFTEKRFTFTSDPDHLPIEFYER</sequence>
<evidence type="ECO:0000259" key="2">
    <source>
        <dbReference type="PROSITE" id="PS51819"/>
    </source>
</evidence>
<dbReference type="NCBIfam" id="NF008551">
    <property type="entry name" value="PRK11478.1"/>
    <property type="match status" value="1"/>
</dbReference>
<reference evidence="3 4" key="1">
    <citation type="submission" date="2019-02" db="EMBL/GenBank/DDBJ databases">
        <title>Genome of a new Bacteroidetes strain.</title>
        <authorList>
            <person name="Pitt A."/>
        </authorList>
    </citation>
    <scope>NUCLEOTIDE SEQUENCE [LARGE SCALE GENOMIC DNA]</scope>
    <source>
        <strain evidence="3 4">50C-KIRBA</strain>
    </source>
</reference>
<dbReference type="PROSITE" id="PS51819">
    <property type="entry name" value="VOC"/>
    <property type="match status" value="1"/>
</dbReference>
<dbReference type="InterPro" id="IPR037523">
    <property type="entry name" value="VOC_core"/>
</dbReference>
<proteinExistence type="predicted"/>
<dbReference type="CDD" id="cd08352">
    <property type="entry name" value="VOC_Bs_YwkD_like"/>
    <property type="match status" value="1"/>
</dbReference>
<dbReference type="SUPFAM" id="SSF54593">
    <property type="entry name" value="Glyoxalase/Bleomycin resistance protein/Dihydroxybiphenyl dioxygenase"/>
    <property type="match status" value="1"/>
</dbReference>
<dbReference type="InterPro" id="IPR037478">
    <property type="entry name" value="YwkD-like_dom"/>
</dbReference>
<keyword evidence="1" id="KW-0479">Metal-binding</keyword>
<evidence type="ECO:0000313" key="4">
    <source>
        <dbReference type="Proteomes" id="UP001318301"/>
    </source>
</evidence>
<evidence type="ECO:0000256" key="1">
    <source>
        <dbReference type="ARBA" id="ARBA00022723"/>
    </source>
</evidence>
<name>A0ABX0EW19_9BACT</name>
<dbReference type="InterPro" id="IPR051332">
    <property type="entry name" value="Fosfomycin_Res_Enzymes"/>
</dbReference>
<organism evidence="3 4">
    <name type="scientific">Aquirufa beregesia</name>
    <dbReference type="NCBI Taxonomy" id="2516556"/>
    <lineage>
        <taxon>Bacteria</taxon>
        <taxon>Pseudomonadati</taxon>
        <taxon>Bacteroidota</taxon>
        <taxon>Cytophagia</taxon>
        <taxon>Cytophagales</taxon>
        <taxon>Flectobacillaceae</taxon>
        <taxon>Aquirufa</taxon>
    </lineage>
</organism>
<dbReference type="PANTHER" id="PTHR36113:SF6">
    <property type="entry name" value="FOSFOMYCIN RESISTANCE PROTEIN FOSX"/>
    <property type="match status" value="1"/>
</dbReference>
<dbReference type="InterPro" id="IPR029068">
    <property type="entry name" value="Glyas_Bleomycin-R_OHBP_Dase"/>
</dbReference>
<dbReference type="Gene3D" id="3.10.180.10">
    <property type="entry name" value="2,3-Dihydroxybiphenyl 1,2-Dioxygenase, domain 1"/>
    <property type="match status" value="1"/>
</dbReference>
<evidence type="ECO:0000313" key="3">
    <source>
        <dbReference type="EMBL" id="NGZ44770.1"/>
    </source>
</evidence>
<keyword evidence="4" id="KW-1185">Reference proteome</keyword>
<feature type="domain" description="VOC" evidence="2">
    <location>
        <begin position="9"/>
        <end position="132"/>
    </location>
</feature>
<dbReference type="EMBL" id="SEWW01000006">
    <property type="protein sequence ID" value="NGZ44770.1"/>
    <property type="molecule type" value="Genomic_DNA"/>
</dbReference>
<comment type="caution">
    <text evidence="3">The sequence shown here is derived from an EMBL/GenBank/DDBJ whole genome shotgun (WGS) entry which is preliminary data.</text>
</comment>
<protein>
    <submittedName>
        <fullName evidence="3">VOC family protein</fullName>
    </submittedName>
</protein>
<accession>A0ABX0EW19</accession>